<gene>
    <name evidence="2" type="ORF">GCM10008983_09220</name>
</gene>
<organism evidence="2 3">
    <name type="scientific">Lentibacillus halophilus</name>
    <dbReference type="NCBI Taxonomy" id="295065"/>
    <lineage>
        <taxon>Bacteria</taxon>
        <taxon>Bacillati</taxon>
        <taxon>Bacillota</taxon>
        <taxon>Bacilli</taxon>
        <taxon>Bacillales</taxon>
        <taxon>Bacillaceae</taxon>
        <taxon>Lentibacillus</taxon>
    </lineage>
</organism>
<evidence type="ECO:0000313" key="3">
    <source>
        <dbReference type="Proteomes" id="UP001501459"/>
    </source>
</evidence>
<proteinExistence type="predicted"/>
<feature type="transmembrane region" description="Helical" evidence="1">
    <location>
        <begin position="25"/>
        <end position="43"/>
    </location>
</feature>
<feature type="transmembrane region" description="Helical" evidence="1">
    <location>
        <begin position="249"/>
        <end position="268"/>
    </location>
</feature>
<reference evidence="2 3" key="1">
    <citation type="journal article" date="2019" name="Int. J. Syst. Evol. Microbiol.">
        <title>The Global Catalogue of Microorganisms (GCM) 10K type strain sequencing project: providing services to taxonomists for standard genome sequencing and annotation.</title>
        <authorList>
            <consortium name="The Broad Institute Genomics Platform"/>
            <consortium name="The Broad Institute Genome Sequencing Center for Infectious Disease"/>
            <person name="Wu L."/>
            <person name="Ma J."/>
        </authorList>
    </citation>
    <scope>NUCLEOTIDE SEQUENCE [LARGE SCALE GENOMIC DNA]</scope>
    <source>
        <strain evidence="2 3">JCM 12149</strain>
    </source>
</reference>
<comment type="caution">
    <text evidence="2">The sequence shown here is derived from an EMBL/GenBank/DDBJ whole genome shotgun (WGS) entry which is preliminary data.</text>
</comment>
<evidence type="ECO:0008006" key="4">
    <source>
        <dbReference type="Google" id="ProtNLM"/>
    </source>
</evidence>
<keyword evidence="1" id="KW-1133">Transmembrane helix</keyword>
<feature type="transmembrane region" description="Helical" evidence="1">
    <location>
        <begin position="79"/>
        <end position="112"/>
    </location>
</feature>
<protein>
    <recommendedName>
        <fullName evidence="4">O-Antigen ligase</fullName>
    </recommendedName>
</protein>
<keyword evidence="1" id="KW-0472">Membrane</keyword>
<dbReference type="EMBL" id="BAAADM010000023">
    <property type="protein sequence ID" value="GAA0434806.1"/>
    <property type="molecule type" value="Genomic_DNA"/>
</dbReference>
<sequence length="306" mass="35479">MLIISHVGFGIYLIEKKNGYIISKYIYTIIVFYLAYFSLVGTSPHDIAEKSSGNIVNYIVLSFSILIIGLYYRNYNKVIVFPAIFSLLISFWTLGRSGIIVSIILILGVLIIKYMRNLNKFTFSLMLLATSFFGYSVYKFMLKLSQSIIYKFGERSSFIEESPRSEIIKAYFSELNTRKVLFGLDYYEFYFAGFNNLHNSFLDFHSKFGLGGMLVIGIVFIILIFFLLTKQFLYFILLTCLLLRGATDTVMLVGDYDYILLFLILVCVEDLMKKNHRIMPVEKFEYYKGKWVKNSNNGIGWLNAKK</sequence>
<feature type="transmembrane region" description="Helical" evidence="1">
    <location>
        <begin position="208"/>
        <end position="229"/>
    </location>
</feature>
<feature type="transmembrane region" description="Helical" evidence="1">
    <location>
        <begin position="118"/>
        <end position="138"/>
    </location>
</feature>
<keyword evidence="3" id="KW-1185">Reference proteome</keyword>
<evidence type="ECO:0000256" key="1">
    <source>
        <dbReference type="SAM" id="Phobius"/>
    </source>
</evidence>
<feature type="transmembrane region" description="Helical" evidence="1">
    <location>
        <begin position="55"/>
        <end position="72"/>
    </location>
</feature>
<evidence type="ECO:0000313" key="2">
    <source>
        <dbReference type="EMBL" id="GAA0434806.1"/>
    </source>
</evidence>
<accession>A0ABN0Z619</accession>
<name>A0ABN0Z619_9BACI</name>
<keyword evidence="1" id="KW-0812">Transmembrane</keyword>
<dbReference type="Proteomes" id="UP001501459">
    <property type="component" value="Unassembled WGS sequence"/>
</dbReference>